<evidence type="ECO:0008006" key="3">
    <source>
        <dbReference type="Google" id="ProtNLM"/>
    </source>
</evidence>
<dbReference type="AlphaFoldDB" id="A0AAV2QHU4"/>
<gene>
    <name evidence="1" type="ORF">MNOR_LOCUS12857</name>
</gene>
<evidence type="ECO:0000313" key="1">
    <source>
        <dbReference type="EMBL" id="CAL4085926.1"/>
    </source>
</evidence>
<sequence length="219" mass="25374">KQFIVTLNSFEYQLLHQALTDGFLLVWLGDSHARIISQRNHRRPGNFEVAPTIRFVGRGGRTISTFQEHHLQEAAEVLPHSALQRIAILFLGSNDIDVESWPADKPMNTPANDLLRLRDSLLNHYDHVFVVGLPERDFCRGQNPELVHRLSLKCNQRLNNVLKGYYLKLPNGAFNWEDDRRFTADGVHHTNEMYDFILHCVQFKLRCIMSGDDQFVRIV</sequence>
<keyword evidence="2" id="KW-1185">Reference proteome</keyword>
<protein>
    <recommendedName>
        <fullName evidence="3">SGNH hydrolase-type esterase domain-containing protein</fullName>
    </recommendedName>
</protein>
<dbReference type="Gene3D" id="3.40.50.1110">
    <property type="entry name" value="SGNH hydrolase"/>
    <property type="match status" value="1"/>
</dbReference>
<name>A0AAV2QHU4_MEGNR</name>
<dbReference type="EMBL" id="CAXKWB010007174">
    <property type="protein sequence ID" value="CAL4085926.1"/>
    <property type="molecule type" value="Genomic_DNA"/>
</dbReference>
<dbReference type="InterPro" id="IPR036514">
    <property type="entry name" value="SGNH_hydro_sf"/>
</dbReference>
<reference evidence="1 2" key="1">
    <citation type="submission" date="2024-05" db="EMBL/GenBank/DDBJ databases">
        <authorList>
            <person name="Wallberg A."/>
        </authorList>
    </citation>
    <scope>NUCLEOTIDE SEQUENCE [LARGE SCALE GENOMIC DNA]</scope>
</reference>
<comment type="caution">
    <text evidence="1">The sequence shown here is derived from an EMBL/GenBank/DDBJ whole genome shotgun (WGS) entry which is preliminary data.</text>
</comment>
<dbReference type="Proteomes" id="UP001497623">
    <property type="component" value="Unassembled WGS sequence"/>
</dbReference>
<accession>A0AAV2QHU4</accession>
<dbReference type="SUPFAM" id="SSF52266">
    <property type="entry name" value="SGNH hydrolase"/>
    <property type="match status" value="1"/>
</dbReference>
<feature type="non-terminal residue" evidence="1">
    <location>
        <position position="1"/>
    </location>
</feature>
<evidence type="ECO:0000313" key="2">
    <source>
        <dbReference type="Proteomes" id="UP001497623"/>
    </source>
</evidence>
<organism evidence="1 2">
    <name type="scientific">Meganyctiphanes norvegica</name>
    <name type="common">Northern krill</name>
    <name type="synonym">Thysanopoda norvegica</name>
    <dbReference type="NCBI Taxonomy" id="48144"/>
    <lineage>
        <taxon>Eukaryota</taxon>
        <taxon>Metazoa</taxon>
        <taxon>Ecdysozoa</taxon>
        <taxon>Arthropoda</taxon>
        <taxon>Crustacea</taxon>
        <taxon>Multicrustacea</taxon>
        <taxon>Malacostraca</taxon>
        <taxon>Eumalacostraca</taxon>
        <taxon>Eucarida</taxon>
        <taxon>Euphausiacea</taxon>
        <taxon>Euphausiidae</taxon>
        <taxon>Meganyctiphanes</taxon>
    </lineage>
</organism>
<proteinExistence type="predicted"/>